<dbReference type="Proteomes" id="UP000092665">
    <property type="component" value="Unassembled WGS sequence"/>
</dbReference>
<protein>
    <submittedName>
        <fullName evidence="1">Uncharacterized protein</fullName>
    </submittedName>
</protein>
<evidence type="ECO:0000313" key="1">
    <source>
        <dbReference type="EMBL" id="OCA53053.1"/>
    </source>
</evidence>
<keyword evidence="2" id="KW-1185">Reference proteome</keyword>
<dbReference type="EMBL" id="LOIC01000088">
    <property type="protein sequence ID" value="OCA53053.1"/>
    <property type="molecule type" value="Genomic_DNA"/>
</dbReference>
<evidence type="ECO:0000313" key="2">
    <source>
        <dbReference type="Proteomes" id="UP000092665"/>
    </source>
</evidence>
<comment type="caution">
    <text evidence="1">The sequence shown here is derived from an EMBL/GenBank/DDBJ whole genome shotgun (WGS) entry which is preliminary data.</text>
</comment>
<sequence>MQSNKLNFRMFMTISDVKLKLYDSIEYPILNARGITIIKY</sequence>
<accession>A0A1B8YD34</accession>
<organism evidence="1 2">
    <name type="scientific">Photorhabdus namnaonensis</name>
    <dbReference type="NCBI Taxonomy" id="1851568"/>
    <lineage>
        <taxon>Bacteria</taxon>
        <taxon>Pseudomonadati</taxon>
        <taxon>Pseudomonadota</taxon>
        <taxon>Gammaproteobacteria</taxon>
        <taxon>Enterobacterales</taxon>
        <taxon>Morganellaceae</taxon>
        <taxon>Photorhabdus</taxon>
    </lineage>
</organism>
<proteinExistence type="predicted"/>
<name>A0A1B8YD34_9GAMM</name>
<gene>
    <name evidence="1" type="ORF">Phpb_04105</name>
</gene>
<dbReference type="AlphaFoldDB" id="A0A1B8YD34"/>
<reference evidence="2" key="1">
    <citation type="submission" date="2015-11" db="EMBL/GenBank/DDBJ databases">
        <authorList>
            <person name="Tobias N.J."/>
            <person name="Mishra B."/>
            <person name="Gupta D.K."/>
            <person name="Thines M."/>
            <person name="Stinear T.P."/>
            <person name="Bode H.B."/>
        </authorList>
    </citation>
    <scope>NUCLEOTIDE SEQUENCE [LARGE SCALE GENOMIC DNA]</scope>
    <source>
        <strain evidence="2">PB45.5</strain>
    </source>
</reference>